<dbReference type="GO" id="GO:0000166">
    <property type="term" value="F:nucleotide binding"/>
    <property type="evidence" value="ECO:0007669"/>
    <property type="project" value="UniProtKB-KW"/>
</dbReference>
<dbReference type="PANTHER" id="PTHR11117:SF2">
    <property type="entry name" value="SUCCINATE--COA LIGASE [ADP_GDP-FORMING] SUBUNIT ALPHA, MITOCHONDRIAL"/>
    <property type="match status" value="1"/>
</dbReference>
<dbReference type="SUPFAM" id="SSF52210">
    <property type="entry name" value="Succinyl-CoA synthetase domains"/>
    <property type="match status" value="1"/>
</dbReference>
<dbReference type="UniPathway" id="UPA00223">
    <property type="reaction ID" value="UER00999"/>
</dbReference>
<dbReference type="GO" id="GO:0004776">
    <property type="term" value="F:succinate-CoA ligase (GDP-forming) activity"/>
    <property type="evidence" value="ECO:0007669"/>
    <property type="project" value="TreeGrafter"/>
</dbReference>
<keyword evidence="3" id="KW-0547">Nucleotide-binding</keyword>
<dbReference type="GO" id="GO:0009361">
    <property type="term" value="C:succinate-CoA ligase complex (ADP-forming)"/>
    <property type="evidence" value="ECO:0007669"/>
    <property type="project" value="TreeGrafter"/>
</dbReference>
<dbReference type="PIRSF" id="PIRSF001553">
    <property type="entry name" value="SucCS_alpha"/>
    <property type="match status" value="1"/>
</dbReference>
<comment type="similarity">
    <text evidence="4">Belongs to the succinate/malate CoA ligase alpha subunit family.</text>
</comment>
<evidence type="ECO:0000256" key="1">
    <source>
        <dbReference type="ARBA" id="ARBA00022532"/>
    </source>
</evidence>
<dbReference type="InterPro" id="IPR017440">
    <property type="entry name" value="Cit_synth/succinyl-CoA_lig_AS"/>
</dbReference>
<dbReference type="OrthoDB" id="9807196at2"/>
<dbReference type="PROSITE" id="PS00399">
    <property type="entry name" value="SUCCINYL_COA_LIG_2"/>
    <property type="match status" value="1"/>
</dbReference>
<dbReference type="Pfam" id="PF00549">
    <property type="entry name" value="Ligase_CoA"/>
    <property type="match status" value="1"/>
</dbReference>
<dbReference type="EMBL" id="CP019124">
    <property type="protein sequence ID" value="APX90300.1"/>
    <property type="molecule type" value="Genomic_DNA"/>
</dbReference>
<evidence type="ECO:0000259" key="5">
    <source>
        <dbReference type="SMART" id="SM00881"/>
    </source>
</evidence>
<organism evidence="6 7">
    <name type="scientific">Brevirhabdus pacifica</name>
    <dbReference type="NCBI Taxonomy" id="1267768"/>
    <lineage>
        <taxon>Bacteria</taxon>
        <taxon>Pseudomonadati</taxon>
        <taxon>Pseudomonadota</taxon>
        <taxon>Alphaproteobacteria</taxon>
        <taxon>Rhodobacterales</taxon>
        <taxon>Paracoccaceae</taxon>
        <taxon>Brevirhabdus</taxon>
    </lineage>
</organism>
<evidence type="ECO:0000313" key="6">
    <source>
        <dbReference type="EMBL" id="APX90300.1"/>
    </source>
</evidence>
<protein>
    <submittedName>
        <fullName evidence="6">Succinate--CoA ligase subunit alpha</fullName>
    </submittedName>
</protein>
<dbReference type="GO" id="GO:0004775">
    <property type="term" value="F:succinate-CoA ligase (ADP-forming) activity"/>
    <property type="evidence" value="ECO:0007669"/>
    <property type="project" value="TreeGrafter"/>
</dbReference>
<dbReference type="InterPro" id="IPR005810">
    <property type="entry name" value="CoA_lig_alpha"/>
</dbReference>
<proteinExistence type="inferred from homology"/>
<dbReference type="SUPFAM" id="SSF51735">
    <property type="entry name" value="NAD(P)-binding Rossmann-fold domains"/>
    <property type="match status" value="1"/>
</dbReference>
<keyword evidence="2 6" id="KW-0436">Ligase</keyword>
<dbReference type="NCBIfam" id="NF004230">
    <property type="entry name" value="PRK05678.1"/>
    <property type="match status" value="1"/>
</dbReference>
<dbReference type="InterPro" id="IPR003781">
    <property type="entry name" value="CoA-bd"/>
</dbReference>
<evidence type="ECO:0000256" key="3">
    <source>
        <dbReference type="ARBA" id="ARBA00022741"/>
    </source>
</evidence>
<dbReference type="Pfam" id="PF02629">
    <property type="entry name" value="CoA_binding"/>
    <property type="match status" value="1"/>
</dbReference>
<accession>A0A1U7DJY2</accession>
<dbReference type="PANTHER" id="PTHR11117">
    <property type="entry name" value="SUCCINYL-COA LIGASE SUBUNIT ALPHA"/>
    <property type="match status" value="1"/>
</dbReference>
<sequence>MAILVDADTKVIVQGMTGRSGTFYTDLAVRYGSNYVGGVRPGKGGTRHLGLPMFDSVAEAREATGADASLVMVPAHHAAEAMLEAIEAGIRVIVCVTERVPVHDMVRVKQALEGSDSVLIGPNSQGILTPDACKIGVMPTRDAQPGPIGIASRSASLTSEVLAQCSRAGLGQSTTVGIGGDAVHGLGFRGCLEKFREDDATRAVVLIAEIGGREEEEAAEYLASVDYGKPVVVLVVGRHAPAQRRMGHAGTLSLLGAASAEEKADLLRKAGAIVARDTDDVVPSIQKALNKG</sequence>
<dbReference type="InterPro" id="IPR005811">
    <property type="entry name" value="SUCC_ACL_C"/>
</dbReference>
<dbReference type="STRING" id="1267768.BV394_11660"/>
<dbReference type="FunFam" id="3.40.50.720:FF:000277">
    <property type="entry name" value="Succinate--CoA ligase [ADP-forming] subunit alpha"/>
    <property type="match status" value="1"/>
</dbReference>
<dbReference type="AlphaFoldDB" id="A0A1U7DJY2"/>
<evidence type="ECO:0000256" key="4">
    <source>
        <dbReference type="ARBA" id="ARBA00060724"/>
    </source>
</evidence>
<dbReference type="InterPro" id="IPR036291">
    <property type="entry name" value="NAD(P)-bd_dom_sf"/>
</dbReference>
<keyword evidence="1" id="KW-0816">Tricarboxylic acid cycle</keyword>
<reference evidence="6 7" key="1">
    <citation type="submission" date="2017-01" db="EMBL/GenBank/DDBJ databases">
        <title>Genomic analysis of Xuhuaishuia manganoxidans DY6-4.</title>
        <authorList>
            <person name="Wang X."/>
        </authorList>
    </citation>
    <scope>NUCLEOTIDE SEQUENCE [LARGE SCALE GENOMIC DNA]</scope>
    <source>
        <strain evidence="6 7">DY6-4</strain>
    </source>
</reference>
<keyword evidence="7" id="KW-1185">Reference proteome</keyword>
<dbReference type="Gene3D" id="3.40.50.261">
    <property type="entry name" value="Succinyl-CoA synthetase domains"/>
    <property type="match status" value="1"/>
</dbReference>
<dbReference type="RefSeq" id="WP_076980318.1">
    <property type="nucleotide sequence ID" value="NZ_CP019124.1"/>
</dbReference>
<dbReference type="Proteomes" id="UP000187266">
    <property type="component" value="Chromosome"/>
</dbReference>
<dbReference type="GO" id="GO:0006099">
    <property type="term" value="P:tricarboxylic acid cycle"/>
    <property type="evidence" value="ECO:0007669"/>
    <property type="project" value="UniProtKB-UniPathway"/>
</dbReference>
<name>A0A1U7DJY2_9RHOB</name>
<dbReference type="InterPro" id="IPR016102">
    <property type="entry name" value="Succinyl-CoA_synth-like"/>
</dbReference>
<dbReference type="Gene3D" id="3.40.50.720">
    <property type="entry name" value="NAD(P)-binding Rossmann-like Domain"/>
    <property type="match status" value="1"/>
</dbReference>
<dbReference type="SMART" id="SM00881">
    <property type="entry name" value="CoA_binding"/>
    <property type="match status" value="1"/>
</dbReference>
<evidence type="ECO:0000313" key="7">
    <source>
        <dbReference type="Proteomes" id="UP000187266"/>
    </source>
</evidence>
<accession>A0A2M9D569</accession>
<feature type="domain" description="CoA-binding" evidence="5">
    <location>
        <begin position="4"/>
        <end position="100"/>
    </location>
</feature>
<gene>
    <name evidence="6" type="ORF">BV394_11660</name>
</gene>
<dbReference type="PRINTS" id="PR01798">
    <property type="entry name" value="SCOASYNTHASE"/>
</dbReference>
<evidence type="ECO:0000256" key="2">
    <source>
        <dbReference type="ARBA" id="ARBA00022598"/>
    </source>
</evidence>